<accession>A0ABW3NG19</accession>
<dbReference type="Gene3D" id="3.40.50.12780">
    <property type="entry name" value="N-terminal domain of ligase-like"/>
    <property type="match status" value="1"/>
</dbReference>
<dbReference type="Pfam" id="PF13193">
    <property type="entry name" value="AMP-binding_C"/>
    <property type="match status" value="1"/>
</dbReference>
<evidence type="ECO:0000313" key="8">
    <source>
        <dbReference type="EMBL" id="MFD1066497.1"/>
    </source>
</evidence>
<dbReference type="PANTHER" id="PTHR43201:SF5">
    <property type="entry name" value="MEDIUM-CHAIN ACYL-COA LIGASE ACSF2, MITOCHONDRIAL"/>
    <property type="match status" value="1"/>
</dbReference>
<organism evidence="8 9">
    <name type="scientific">Oceanobacillus locisalsi</name>
    <dbReference type="NCBI Taxonomy" id="546107"/>
    <lineage>
        <taxon>Bacteria</taxon>
        <taxon>Bacillati</taxon>
        <taxon>Bacillota</taxon>
        <taxon>Bacilli</taxon>
        <taxon>Bacillales</taxon>
        <taxon>Bacillaceae</taxon>
        <taxon>Oceanobacillus</taxon>
    </lineage>
</organism>
<dbReference type="InterPro" id="IPR020845">
    <property type="entry name" value="AMP-binding_CS"/>
</dbReference>
<evidence type="ECO:0000259" key="7">
    <source>
        <dbReference type="Pfam" id="PF13193"/>
    </source>
</evidence>
<dbReference type="InterPro" id="IPR010192">
    <property type="entry name" value="MenE"/>
</dbReference>
<comment type="similarity">
    <text evidence="5">Belongs to the ATP-dependent AMP-binding enzyme family. MenE subfamily.</text>
</comment>
<dbReference type="RefSeq" id="WP_379592074.1">
    <property type="nucleotide sequence ID" value="NZ_JBHTKK010000011.1"/>
</dbReference>
<dbReference type="GO" id="GO:0008756">
    <property type="term" value="F:o-succinylbenzoate-CoA ligase activity"/>
    <property type="evidence" value="ECO:0007669"/>
    <property type="project" value="UniProtKB-EC"/>
</dbReference>
<evidence type="ECO:0000313" key="9">
    <source>
        <dbReference type="Proteomes" id="UP001597041"/>
    </source>
</evidence>
<dbReference type="CDD" id="cd05912">
    <property type="entry name" value="OSB_CoA_lg"/>
    <property type="match status" value="1"/>
</dbReference>
<evidence type="ECO:0000259" key="6">
    <source>
        <dbReference type="Pfam" id="PF00501"/>
    </source>
</evidence>
<keyword evidence="4 5" id="KW-0067">ATP-binding</keyword>
<feature type="domain" description="AMP-binding enzyme C-terminal" evidence="7">
    <location>
        <begin position="395"/>
        <end position="468"/>
    </location>
</feature>
<comment type="catalytic activity">
    <reaction evidence="5">
        <text>2-succinylbenzoate + ATP + CoA = 2-succinylbenzoyl-CoA + AMP + diphosphate</text>
        <dbReference type="Rhea" id="RHEA:17009"/>
        <dbReference type="ChEBI" id="CHEBI:18325"/>
        <dbReference type="ChEBI" id="CHEBI:30616"/>
        <dbReference type="ChEBI" id="CHEBI:33019"/>
        <dbReference type="ChEBI" id="CHEBI:57287"/>
        <dbReference type="ChEBI" id="CHEBI:57364"/>
        <dbReference type="ChEBI" id="CHEBI:456215"/>
        <dbReference type="EC" id="6.2.1.26"/>
    </reaction>
</comment>
<gene>
    <name evidence="5" type="primary">menE</name>
    <name evidence="8" type="ORF">ACFQ19_10725</name>
</gene>
<keyword evidence="1 5" id="KW-0474">Menaquinone biosynthesis</keyword>
<dbReference type="EMBL" id="JBHTKK010000011">
    <property type="protein sequence ID" value="MFD1066497.1"/>
    <property type="molecule type" value="Genomic_DNA"/>
</dbReference>
<dbReference type="Pfam" id="PF00501">
    <property type="entry name" value="AMP-binding"/>
    <property type="match status" value="1"/>
</dbReference>
<reference evidence="9" key="1">
    <citation type="journal article" date="2019" name="Int. J. Syst. Evol. Microbiol.">
        <title>The Global Catalogue of Microorganisms (GCM) 10K type strain sequencing project: providing services to taxonomists for standard genome sequencing and annotation.</title>
        <authorList>
            <consortium name="The Broad Institute Genomics Platform"/>
            <consortium name="The Broad Institute Genome Sequencing Center for Infectious Disease"/>
            <person name="Wu L."/>
            <person name="Ma J."/>
        </authorList>
    </citation>
    <scope>NUCLEOTIDE SEQUENCE [LARGE SCALE GENOMIC DNA]</scope>
    <source>
        <strain evidence="9">CCUG 56608</strain>
    </source>
</reference>
<proteinExistence type="inferred from homology"/>
<dbReference type="NCBIfam" id="NF002966">
    <property type="entry name" value="PRK03640.1"/>
    <property type="match status" value="1"/>
</dbReference>
<evidence type="ECO:0000256" key="1">
    <source>
        <dbReference type="ARBA" id="ARBA00022428"/>
    </source>
</evidence>
<dbReference type="Gene3D" id="3.30.300.30">
    <property type="match status" value="1"/>
</dbReference>
<keyword evidence="9" id="KW-1185">Reference proteome</keyword>
<keyword evidence="2 5" id="KW-0436">Ligase</keyword>
<feature type="domain" description="AMP-dependent synthetase/ligase" evidence="6">
    <location>
        <begin position="10"/>
        <end position="345"/>
    </location>
</feature>
<evidence type="ECO:0000256" key="5">
    <source>
        <dbReference type="HAMAP-Rule" id="MF_00731"/>
    </source>
</evidence>
<dbReference type="InterPro" id="IPR025110">
    <property type="entry name" value="AMP-bd_C"/>
</dbReference>
<dbReference type="InterPro" id="IPR000873">
    <property type="entry name" value="AMP-dep_synth/lig_dom"/>
</dbReference>
<evidence type="ECO:0000256" key="4">
    <source>
        <dbReference type="ARBA" id="ARBA00022840"/>
    </source>
</evidence>
<evidence type="ECO:0000256" key="3">
    <source>
        <dbReference type="ARBA" id="ARBA00022741"/>
    </source>
</evidence>
<dbReference type="HAMAP" id="MF_00731">
    <property type="entry name" value="MenE"/>
    <property type="match status" value="1"/>
</dbReference>
<comment type="caution">
    <text evidence="8">The sequence shown here is derived from an EMBL/GenBank/DDBJ whole genome shotgun (WGS) entry which is preliminary data.</text>
</comment>
<keyword evidence="3 5" id="KW-0547">Nucleotide-binding</keyword>
<evidence type="ECO:0000256" key="2">
    <source>
        <dbReference type="ARBA" id="ARBA00022598"/>
    </source>
</evidence>
<dbReference type="PANTHER" id="PTHR43201">
    <property type="entry name" value="ACYL-COA SYNTHETASE"/>
    <property type="match status" value="1"/>
</dbReference>
<dbReference type="InterPro" id="IPR042099">
    <property type="entry name" value="ANL_N_sf"/>
</dbReference>
<sequence length="478" mass="53532">MCTVIPHWLDKQADLSPNDIAVELKDGTTITFSRLAENSREKARKLVAANVTKGDHVAILSGNSIEMMETIHACSYLGAVVVLLNMRLTAYEMKQQMQDANVTLLIIETEKKELTECRQITFEQLEDLEADREMQLIEEINLDKVFTMMYTSGTSGFPKAVQHTYGNHWWSATSSSLNFGQHHDDKWLVPLPLFHVSGLSTMLKGIIYGMPIYLLEKFDVEEVHDAIMHKQVTMASVVTVMLQRLVNYLGDASYPEAFRCMLLGGGPAPETLLQQTKEKQIPVFQSYGMTETASQIVTLSPKDALRKIGSAGKPLFPAQLTIRGKQAGEVGEILVKGPMVTTGYFNRPEANEQTFSNGWLATGDVGYLDEEGFLYVVDRRSDLIISGGENVYPSEIENVLLQMEEIFEAGVTGKKDSEWGEVPVAFVVADDNLTTDAMFSFLRDRLAQYKQPKEIYITDELPRNAANKLVRHALKKLF</sequence>
<comment type="pathway">
    <text evidence="5">Quinol/quinone metabolism; menaquinone biosynthesis.</text>
</comment>
<dbReference type="NCBIfam" id="TIGR01923">
    <property type="entry name" value="menE"/>
    <property type="match status" value="1"/>
</dbReference>
<dbReference type="Proteomes" id="UP001597041">
    <property type="component" value="Unassembled WGS sequence"/>
</dbReference>
<name>A0ABW3NG19_9BACI</name>
<dbReference type="SUPFAM" id="SSF56801">
    <property type="entry name" value="Acetyl-CoA synthetase-like"/>
    <property type="match status" value="1"/>
</dbReference>
<comment type="pathway">
    <text evidence="5">Quinol/quinone metabolism; 1,4-dihydroxy-2-naphthoate biosynthesis; 1,4-dihydroxy-2-naphthoate from chorismate: step 5/7.</text>
</comment>
<dbReference type="InterPro" id="IPR045851">
    <property type="entry name" value="AMP-bd_C_sf"/>
</dbReference>
<comment type="function">
    <text evidence="5">Converts 2-succinylbenzoate (OSB) to 2-succinylbenzoyl-CoA (OSB-CoA).</text>
</comment>
<dbReference type="EC" id="6.2.1.26" evidence="5"/>
<dbReference type="PROSITE" id="PS00455">
    <property type="entry name" value="AMP_BINDING"/>
    <property type="match status" value="1"/>
</dbReference>
<protein>
    <recommendedName>
        <fullName evidence="5">2-succinylbenzoate--CoA ligase</fullName>
        <ecNumber evidence="5">6.2.1.26</ecNumber>
    </recommendedName>
    <alternativeName>
        <fullName evidence="5">o-succinylbenzoyl-CoA synthetase</fullName>
        <shortName evidence="5">OSB-CoA synthetase</shortName>
    </alternativeName>
</protein>